<dbReference type="AlphaFoldDB" id="A0ABD1ZE83"/>
<dbReference type="EMBL" id="JBHFFA010000002">
    <property type="protein sequence ID" value="KAL2644672.1"/>
    <property type="molecule type" value="Genomic_DNA"/>
</dbReference>
<sequence>MFSCALQTMERGEDDASFGDAIEGMEWDEEHERDEEHVSFGGAIAPPMASFIFCCNDETYNECMQKRLFGLEDVFFFTVRLVKPGMPLFFFNRQSRMLFGIFEAESEGAMNIDPYAFTADCGVQTITRYPAQVRVRLVSPWIVQLEETFFAESIASNYFSPWQFYYNLDCEQTYSLIMKFNNVLLNFGFSLSLSEKRSRRVFEDNVDEIMEEEDKVPVQRSRLIMPCLNNFNQVIEKETQMRVSLKRSRFMIQEETGQIKTESEDEIMKREDHFQLSFKES</sequence>
<keyword evidence="3" id="KW-1185">Reference proteome</keyword>
<evidence type="ECO:0000259" key="1">
    <source>
        <dbReference type="PROSITE" id="PS51222"/>
    </source>
</evidence>
<dbReference type="PROSITE" id="PS51222">
    <property type="entry name" value="DCD"/>
    <property type="match status" value="1"/>
</dbReference>
<protein>
    <recommendedName>
        <fullName evidence="1">DCD domain-containing protein</fullName>
    </recommendedName>
</protein>
<reference evidence="2 3" key="1">
    <citation type="submission" date="2024-09" db="EMBL/GenBank/DDBJ databases">
        <title>Chromosome-scale assembly of Riccia fluitans.</title>
        <authorList>
            <person name="Paukszto L."/>
            <person name="Sawicki J."/>
            <person name="Karawczyk K."/>
            <person name="Piernik-Szablinska J."/>
            <person name="Szczecinska M."/>
            <person name="Mazdziarz M."/>
        </authorList>
    </citation>
    <scope>NUCLEOTIDE SEQUENCE [LARGE SCALE GENOMIC DNA]</scope>
    <source>
        <strain evidence="2">Rf_01</strain>
        <tissue evidence="2">Aerial parts of the thallus</tissue>
    </source>
</reference>
<evidence type="ECO:0000313" key="2">
    <source>
        <dbReference type="EMBL" id="KAL2644672.1"/>
    </source>
</evidence>
<comment type="caution">
    <text evidence="2">The sequence shown here is derived from an EMBL/GenBank/DDBJ whole genome shotgun (WGS) entry which is preliminary data.</text>
</comment>
<gene>
    <name evidence="2" type="ORF">R1flu_012259</name>
</gene>
<dbReference type="SMART" id="SM00767">
    <property type="entry name" value="DCD"/>
    <property type="match status" value="1"/>
</dbReference>
<dbReference type="Proteomes" id="UP001605036">
    <property type="component" value="Unassembled WGS sequence"/>
</dbReference>
<dbReference type="PANTHER" id="PTHR46034:SF7">
    <property type="entry name" value="INFLUENZA VIRUS NS1A-BINDING PROTEIN"/>
    <property type="match status" value="1"/>
</dbReference>
<proteinExistence type="predicted"/>
<evidence type="ECO:0000313" key="3">
    <source>
        <dbReference type="Proteomes" id="UP001605036"/>
    </source>
</evidence>
<dbReference type="PANTHER" id="PTHR46034">
    <property type="match status" value="1"/>
</dbReference>
<dbReference type="Pfam" id="PF10539">
    <property type="entry name" value="Dev_Cell_Death"/>
    <property type="match status" value="1"/>
</dbReference>
<dbReference type="InterPro" id="IPR044832">
    <property type="entry name" value="NRP-like"/>
</dbReference>
<feature type="domain" description="DCD" evidence="1">
    <location>
        <begin position="46"/>
        <end position="182"/>
    </location>
</feature>
<name>A0ABD1ZE83_9MARC</name>
<dbReference type="InterPro" id="IPR013989">
    <property type="entry name" value="Dev_and_cell_death_domain"/>
</dbReference>
<organism evidence="2 3">
    <name type="scientific">Riccia fluitans</name>
    <dbReference type="NCBI Taxonomy" id="41844"/>
    <lineage>
        <taxon>Eukaryota</taxon>
        <taxon>Viridiplantae</taxon>
        <taxon>Streptophyta</taxon>
        <taxon>Embryophyta</taxon>
        <taxon>Marchantiophyta</taxon>
        <taxon>Marchantiopsida</taxon>
        <taxon>Marchantiidae</taxon>
        <taxon>Marchantiales</taxon>
        <taxon>Ricciaceae</taxon>
        <taxon>Riccia</taxon>
    </lineage>
</organism>
<accession>A0ABD1ZE83</accession>